<organism evidence="1 2">
    <name type="scientific">Fusarium decemcellulare</name>
    <dbReference type="NCBI Taxonomy" id="57161"/>
    <lineage>
        <taxon>Eukaryota</taxon>
        <taxon>Fungi</taxon>
        <taxon>Dikarya</taxon>
        <taxon>Ascomycota</taxon>
        <taxon>Pezizomycotina</taxon>
        <taxon>Sordariomycetes</taxon>
        <taxon>Hypocreomycetidae</taxon>
        <taxon>Hypocreales</taxon>
        <taxon>Nectriaceae</taxon>
        <taxon>Fusarium</taxon>
        <taxon>Fusarium decemcellulare species complex</taxon>
    </lineage>
</organism>
<protein>
    <submittedName>
        <fullName evidence="1">Uncharacterized protein</fullName>
    </submittedName>
</protein>
<evidence type="ECO:0000313" key="1">
    <source>
        <dbReference type="EMBL" id="KAJ3502464.1"/>
    </source>
</evidence>
<keyword evidence="2" id="KW-1185">Reference proteome</keyword>
<gene>
    <name evidence="1" type="ORF">NM208_g16722</name>
</gene>
<comment type="caution">
    <text evidence="1">The sequence shown here is derived from an EMBL/GenBank/DDBJ whole genome shotgun (WGS) entry which is preliminary data.</text>
</comment>
<evidence type="ECO:0000313" key="2">
    <source>
        <dbReference type="Proteomes" id="UP001148629"/>
    </source>
</evidence>
<name>A0ACC1RAM4_9HYPO</name>
<proteinExistence type="predicted"/>
<dbReference type="Proteomes" id="UP001148629">
    <property type="component" value="Unassembled WGS sequence"/>
</dbReference>
<accession>A0ACC1RAM4</accession>
<dbReference type="EMBL" id="JANRMS010005394">
    <property type="protein sequence ID" value="KAJ3502464.1"/>
    <property type="molecule type" value="Genomic_DNA"/>
</dbReference>
<sequence length="119" mass="12198">MGTWIGELGAHVLLAAAKLRRIDGDEETLAAALLGVLDNLFGDLAVLVDVELQPLDLVAGLGVDDFVKGAGCEGGYHLDDVVLGRGASENDLAFRVAKLAESGGGHVDGDVCLCAEHCG</sequence>
<reference evidence="1" key="1">
    <citation type="submission" date="2022-08" db="EMBL/GenBank/DDBJ databases">
        <title>Genome Sequence of Fusarium decemcellulare.</title>
        <authorList>
            <person name="Buettner E."/>
        </authorList>
    </citation>
    <scope>NUCLEOTIDE SEQUENCE</scope>
    <source>
        <strain evidence="1">Babe19</strain>
    </source>
</reference>